<dbReference type="Proteomes" id="UP000008782">
    <property type="component" value="Unassembled WGS sequence"/>
</dbReference>
<reference evidence="3" key="1">
    <citation type="journal article" date="2012" name="Nat. Genet.">
        <title>Lifestyle transitions in plant pathogenic Colletotrichum fungi deciphered by genome and transcriptome analyses.</title>
        <authorList>
            <person name="O'Connell R.J."/>
            <person name="Thon M.R."/>
            <person name="Hacquard S."/>
            <person name="Amyotte S.G."/>
            <person name="Kleemann J."/>
            <person name="Torres M.F."/>
            <person name="Damm U."/>
            <person name="Buiate E.A."/>
            <person name="Epstein L."/>
            <person name="Alkan N."/>
            <person name="Altmueller J."/>
            <person name="Alvarado-Balderrama L."/>
            <person name="Bauser C.A."/>
            <person name="Becker C."/>
            <person name="Birren B.W."/>
            <person name="Chen Z."/>
            <person name="Choi J."/>
            <person name="Crouch J.A."/>
            <person name="Duvick J.P."/>
            <person name="Farman M.A."/>
            <person name="Gan P."/>
            <person name="Heiman D."/>
            <person name="Henrissat B."/>
            <person name="Howard R.J."/>
            <person name="Kabbage M."/>
            <person name="Koch C."/>
            <person name="Kracher B."/>
            <person name="Kubo Y."/>
            <person name="Law A.D."/>
            <person name="Lebrun M.-H."/>
            <person name="Lee Y.-H."/>
            <person name="Miyara I."/>
            <person name="Moore N."/>
            <person name="Neumann U."/>
            <person name="Nordstroem K."/>
            <person name="Panaccione D.G."/>
            <person name="Panstruga R."/>
            <person name="Place M."/>
            <person name="Proctor R.H."/>
            <person name="Prusky D."/>
            <person name="Rech G."/>
            <person name="Reinhardt R."/>
            <person name="Rollins J.A."/>
            <person name="Rounsley S."/>
            <person name="Schardl C.L."/>
            <person name="Schwartz D.C."/>
            <person name="Shenoy N."/>
            <person name="Shirasu K."/>
            <person name="Sikhakolli U.R."/>
            <person name="Stueber K."/>
            <person name="Sukno S.A."/>
            <person name="Sweigard J.A."/>
            <person name="Takano Y."/>
            <person name="Takahara H."/>
            <person name="Trail F."/>
            <person name="van der Does H.C."/>
            <person name="Voll L.M."/>
            <person name="Will I."/>
            <person name="Young S."/>
            <person name="Zeng Q."/>
            <person name="Zhang J."/>
            <person name="Zhou S."/>
            <person name="Dickman M.B."/>
            <person name="Schulze-Lefert P."/>
            <person name="Ver Loren van Themaat E."/>
            <person name="Ma L.-J."/>
            <person name="Vaillancourt L.J."/>
        </authorList>
    </citation>
    <scope>NUCLEOTIDE SEQUENCE [LARGE SCALE GENOMIC DNA]</scope>
    <source>
        <strain evidence="3">M1.001 / M2 / FGSC 10212</strain>
    </source>
</reference>
<organism evidence="3">
    <name type="scientific">Colletotrichum graminicola (strain M1.001 / M2 / FGSC 10212)</name>
    <name type="common">Maize anthracnose fungus</name>
    <name type="synonym">Glomerella graminicola</name>
    <dbReference type="NCBI Taxonomy" id="645133"/>
    <lineage>
        <taxon>Eukaryota</taxon>
        <taxon>Fungi</taxon>
        <taxon>Dikarya</taxon>
        <taxon>Ascomycota</taxon>
        <taxon>Pezizomycotina</taxon>
        <taxon>Sordariomycetes</taxon>
        <taxon>Hypocreomycetidae</taxon>
        <taxon>Glomerellales</taxon>
        <taxon>Glomerellaceae</taxon>
        <taxon>Colletotrichum</taxon>
        <taxon>Colletotrichum graminicola species complex</taxon>
    </lineage>
</organism>
<accession>E3Q778</accession>
<sequence length="64" mass="7448">MKKMKKHKKEKKKKKKKKKNAGQGKWGVSGHFNADTCTLPHFRSFSGESMEPVCNSRVWRTGQR</sequence>
<name>E3Q778_COLGM</name>
<feature type="region of interest" description="Disordered" evidence="1">
    <location>
        <begin position="1"/>
        <end position="30"/>
    </location>
</feature>
<proteinExistence type="predicted"/>
<dbReference type="EMBL" id="GG697335">
    <property type="protein sequence ID" value="EFQ26716.1"/>
    <property type="molecule type" value="Genomic_DNA"/>
</dbReference>
<dbReference type="VEuPathDB" id="FungiDB:GLRG_02536"/>
<evidence type="ECO:0000256" key="1">
    <source>
        <dbReference type="SAM" id="MobiDB-lite"/>
    </source>
</evidence>
<protein>
    <submittedName>
        <fullName evidence="2">Uncharacterized protein</fullName>
    </submittedName>
</protein>
<dbReference type="RefSeq" id="XP_008090736.1">
    <property type="nucleotide sequence ID" value="XM_008092545.1"/>
</dbReference>
<keyword evidence="3" id="KW-1185">Reference proteome</keyword>
<dbReference type="GeneID" id="24407901"/>
<gene>
    <name evidence="2" type="ORF">GLRG_02536</name>
</gene>
<evidence type="ECO:0000313" key="2">
    <source>
        <dbReference type="EMBL" id="EFQ26716.1"/>
    </source>
</evidence>
<dbReference type="HOGENOM" id="CLU_2867538_0_0_1"/>
<feature type="compositionally biased region" description="Basic residues" evidence="1">
    <location>
        <begin position="1"/>
        <end position="20"/>
    </location>
</feature>
<evidence type="ECO:0000313" key="3">
    <source>
        <dbReference type="Proteomes" id="UP000008782"/>
    </source>
</evidence>
<dbReference type="AlphaFoldDB" id="E3Q778"/>